<dbReference type="AlphaFoldDB" id="A0A847SWF0"/>
<accession>A0A847SWF0</accession>
<proteinExistence type="predicted"/>
<evidence type="ECO:0000259" key="1">
    <source>
        <dbReference type="Pfam" id="PF00027"/>
    </source>
</evidence>
<keyword evidence="3" id="KW-1185">Reference proteome</keyword>
<dbReference type="SUPFAM" id="SSF51206">
    <property type="entry name" value="cAMP-binding domain-like"/>
    <property type="match status" value="1"/>
</dbReference>
<dbReference type="InterPro" id="IPR018490">
    <property type="entry name" value="cNMP-bd_dom_sf"/>
</dbReference>
<evidence type="ECO:0000313" key="3">
    <source>
        <dbReference type="Proteomes" id="UP000552864"/>
    </source>
</evidence>
<dbReference type="Pfam" id="PF00027">
    <property type="entry name" value="cNMP_binding"/>
    <property type="match status" value="1"/>
</dbReference>
<name>A0A847SWF0_9BACT</name>
<reference evidence="2 3" key="1">
    <citation type="submission" date="2020-04" db="EMBL/GenBank/DDBJ databases">
        <authorList>
            <person name="Yin C."/>
        </authorList>
    </citation>
    <scope>NUCLEOTIDE SEQUENCE [LARGE SCALE GENOMIC DNA]</scope>
    <source>
        <strain evidence="2 3">Ak56</strain>
    </source>
</reference>
<dbReference type="Proteomes" id="UP000552864">
    <property type="component" value="Unassembled WGS sequence"/>
</dbReference>
<dbReference type="Gene3D" id="2.60.120.10">
    <property type="entry name" value="Jelly Rolls"/>
    <property type="match status" value="1"/>
</dbReference>
<sequence length="193" mass="22636">MSQLLISTIAQHVSLTAEEQQRIPSFFESLPVRRHQFLLREGEVCRYEFFIEKGCCRQYETDSTGKENVLQFSIEGWWITDLDSLLTGTPSRFNIDVLEPGVVWQISKSQLELLFNEIPAVERYYRIISQRAYAALQRRILWLQKPALERYQAFVAAYPFFETRLPQHQVAAYLGITRESLSRLRNKIAKTSR</sequence>
<dbReference type="RefSeq" id="WP_168741024.1">
    <property type="nucleotide sequence ID" value="NZ_JABAHZ010000006.1"/>
</dbReference>
<dbReference type="InterPro" id="IPR014710">
    <property type="entry name" value="RmlC-like_jellyroll"/>
</dbReference>
<dbReference type="EMBL" id="JABAHZ010000006">
    <property type="protein sequence ID" value="NLR81382.1"/>
    <property type="molecule type" value="Genomic_DNA"/>
</dbReference>
<comment type="caution">
    <text evidence="2">The sequence shown here is derived from an EMBL/GenBank/DDBJ whole genome shotgun (WGS) entry which is preliminary data.</text>
</comment>
<evidence type="ECO:0000313" key="2">
    <source>
        <dbReference type="EMBL" id="NLR81382.1"/>
    </source>
</evidence>
<dbReference type="CDD" id="cd00038">
    <property type="entry name" value="CAP_ED"/>
    <property type="match status" value="1"/>
</dbReference>
<gene>
    <name evidence="2" type="ORF">HGH91_22340</name>
</gene>
<protein>
    <submittedName>
        <fullName evidence="2">Crp/Fnr family transcriptional regulator</fullName>
    </submittedName>
</protein>
<feature type="domain" description="Cyclic nucleotide-binding" evidence="1">
    <location>
        <begin position="32"/>
        <end position="115"/>
    </location>
</feature>
<organism evidence="2 3">
    <name type="scientific">Chitinophaga eiseniae</name>
    <dbReference type="NCBI Taxonomy" id="634771"/>
    <lineage>
        <taxon>Bacteria</taxon>
        <taxon>Pseudomonadati</taxon>
        <taxon>Bacteroidota</taxon>
        <taxon>Chitinophagia</taxon>
        <taxon>Chitinophagales</taxon>
        <taxon>Chitinophagaceae</taxon>
        <taxon>Chitinophaga</taxon>
    </lineage>
</organism>
<dbReference type="InterPro" id="IPR000595">
    <property type="entry name" value="cNMP-bd_dom"/>
</dbReference>